<dbReference type="GO" id="GO:0070006">
    <property type="term" value="F:metalloaminopeptidase activity"/>
    <property type="evidence" value="ECO:0007669"/>
    <property type="project" value="TreeGrafter"/>
</dbReference>
<dbReference type="GO" id="GO:0005737">
    <property type="term" value="C:cytoplasm"/>
    <property type="evidence" value="ECO:0007669"/>
    <property type="project" value="TreeGrafter"/>
</dbReference>
<evidence type="ECO:0000259" key="1">
    <source>
        <dbReference type="Pfam" id="PF01433"/>
    </source>
</evidence>
<dbReference type="OrthoDB" id="10031169at2759"/>
<dbReference type="KEGG" id="nai:NECAME_00560"/>
<gene>
    <name evidence="2" type="ORF">NECAME_00560</name>
</gene>
<dbReference type="InterPro" id="IPR014782">
    <property type="entry name" value="Peptidase_M1_dom"/>
</dbReference>
<accession>W2T0Q9</accession>
<dbReference type="GO" id="GO:0043171">
    <property type="term" value="P:peptide catabolic process"/>
    <property type="evidence" value="ECO:0007669"/>
    <property type="project" value="TreeGrafter"/>
</dbReference>
<organism evidence="2 3">
    <name type="scientific">Necator americanus</name>
    <name type="common">Human hookworm</name>
    <dbReference type="NCBI Taxonomy" id="51031"/>
    <lineage>
        <taxon>Eukaryota</taxon>
        <taxon>Metazoa</taxon>
        <taxon>Ecdysozoa</taxon>
        <taxon>Nematoda</taxon>
        <taxon>Chromadorea</taxon>
        <taxon>Rhabditida</taxon>
        <taxon>Rhabditina</taxon>
        <taxon>Rhabditomorpha</taxon>
        <taxon>Strongyloidea</taxon>
        <taxon>Ancylostomatidae</taxon>
        <taxon>Bunostominae</taxon>
        <taxon>Necator</taxon>
    </lineage>
</organism>
<dbReference type="AlphaFoldDB" id="W2T0Q9"/>
<evidence type="ECO:0000313" key="2">
    <source>
        <dbReference type="EMBL" id="ETN75149.1"/>
    </source>
</evidence>
<dbReference type="GO" id="GO:0006508">
    <property type="term" value="P:proteolysis"/>
    <property type="evidence" value="ECO:0007669"/>
    <property type="project" value="TreeGrafter"/>
</dbReference>
<keyword evidence="3" id="KW-1185">Reference proteome</keyword>
<dbReference type="Gene3D" id="1.10.390.10">
    <property type="entry name" value="Neutral Protease Domain 2"/>
    <property type="match status" value="1"/>
</dbReference>
<dbReference type="PANTHER" id="PTHR11533">
    <property type="entry name" value="PROTEASE M1 ZINC METALLOPROTEASE"/>
    <property type="match status" value="1"/>
</dbReference>
<name>W2T0Q9_NECAM</name>
<dbReference type="Pfam" id="PF01433">
    <property type="entry name" value="Peptidase_M1"/>
    <property type="match status" value="1"/>
</dbReference>
<dbReference type="SUPFAM" id="SSF55486">
    <property type="entry name" value="Metalloproteases ('zincins'), catalytic domain"/>
    <property type="match status" value="1"/>
</dbReference>
<dbReference type="GO" id="GO:0042277">
    <property type="term" value="F:peptide binding"/>
    <property type="evidence" value="ECO:0007669"/>
    <property type="project" value="TreeGrafter"/>
</dbReference>
<dbReference type="GO" id="GO:0016020">
    <property type="term" value="C:membrane"/>
    <property type="evidence" value="ECO:0007669"/>
    <property type="project" value="TreeGrafter"/>
</dbReference>
<protein>
    <recommendedName>
        <fullName evidence="1">Peptidase M1 membrane alanine aminopeptidase domain-containing protein</fullName>
    </recommendedName>
</protein>
<proteinExistence type="predicted"/>
<feature type="domain" description="Peptidase M1 membrane alanine aminopeptidase" evidence="1">
    <location>
        <begin position="1"/>
        <end position="43"/>
    </location>
</feature>
<dbReference type="GO" id="GO:0005615">
    <property type="term" value="C:extracellular space"/>
    <property type="evidence" value="ECO:0007669"/>
    <property type="project" value="TreeGrafter"/>
</dbReference>
<evidence type="ECO:0000313" key="3">
    <source>
        <dbReference type="Proteomes" id="UP000053676"/>
    </source>
</evidence>
<feature type="non-terminal residue" evidence="2">
    <location>
        <position position="1"/>
    </location>
</feature>
<dbReference type="PANTHER" id="PTHR11533:SF293">
    <property type="entry name" value="AMINOPEPTIDASE-2-RELATED"/>
    <property type="match status" value="1"/>
</dbReference>
<dbReference type="GO" id="GO:0008270">
    <property type="term" value="F:zinc ion binding"/>
    <property type="evidence" value="ECO:0007669"/>
    <property type="project" value="InterPro"/>
</dbReference>
<dbReference type="Proteomes" id="UP000053676">
    <property type="component" value="Unassembled WGS sequence"/>
</dbReference>
<dbReference type="InterPro" id="IPR050344">
    <property type="entry name" value="Peptidase_M1_aminopeptidases"/>
</dbReference>
<dbReference type="InterPro" id="IPR027268">
    <property type="entry name" value="Peptidase_M4/M1_CTD_sf"/>
</dbReference>
<sequence length="128" mass="14768">LSDVLGPEVFQDGIREYIKSHEYGTASHLDLYTALTEAAARAKVKGCCSYNINVTDLMEPFSHQEGFPLINVHYDKFFYELSQEPYNETSDSPPSPWNYTWIIPVRTESFELPEGEVHWMMSRSKRGK</sequence>
<dbReference type="EMBL" id="KI660311">
    <property type="protein sequence ID" value="ETN75149.1"/>
    <property type="molecule type" value="Genomic_DNA"/>
</dbReference>
<reference evidence="3" key="1">
    <citation type="journal article" date="2014" name="Nat. Genet.">
        <title>Genome of the human hookworm Necator americanus.</title>
        <authorList>
            <person name="Tang Y.T."/>
            <person name="Gao X."/>
            <person name="Rosa B.A."/>
            <person name="Abubucker S."/>
            <person name="Hallsworth-Pepin K."/>
            <person name="Martin J."/>
            <person name="Tyagi R."/>
            <person name="Heizer E."/>
            <person name="Zhang X."/>
            <person name="Bhonagiri-Palsikar V."/>
            <person name="Minx P."/>
            <person name="Warren W.C."/>
            <person name="Wang Q."/>
            <person name="Zhan B."/>
            <person name="Hotez P.J."/>
            <person name="Sternberg P.W."/>
            <person name="Dougall A."/>
            <person name="Gaze S.T."/>
            <person name="Mulvenna J."/>
            <person name="Sotillo J."/>
            <person name="Ranganathan S."/>
            <person name="Rabelo E.M."/>
            <person name="Wilson R.K."/>
            <person name="Felgner P.L."/>
            <person name="Bethony J."/>
            <person name="Hawdon J.M."/>
            <person name="Gasser R.B."/>
            <person name="Loukas A."/>
            <person name="Mitreva M."/>
        </authorList>
    </citation>
    <scope>NUCLEOTIDE SEQUENCE [LARGE SCALE GENOMIC DNA]</scope>
</reference>